<accession>A0AAX4KXN0</accession>
<keyword evidence="2" id="KW-1185">Reference proteome</keyword>
<evidence type="ECO:0000313" key="1">
    <source>
        <dbReference type="EMBL" id="WWQ59641.1"/>
    </source>
</evidence>
<dbReference type="EMBL" id="CP146016">
    <property type="protein sequence ID" value="WWQ59641.1"/>
    <property type="molecule type" value="Genomic_DNA"/>
</dbReference>
<evidence type="ECO:0008006" key="3">
    <source>
        <dbReference type="Google" id="ProtNLM"/>
    </source>
</evidence>
<proteinExistence type="predicted"/>
<gene>
    <name evidence="1" type="ORF">V6M85_09130</name>
</gene>
<dbReference type="Proteomes" id="UP001432202">
    <property type="component" value="Chromosome"/>
</dbReference>
<sequence>MVEVIKVSKEIKEELMKIAGKLQMESGKKVSLNDAINFLIQYYNNRSENGTYKVGKSLSSLITDLGKLNPEDIDKVIYG</sequence>
<reference evidence="1 2" key="1">
    <citation type="submission" date="2024-02" db="EMBL/GenBank/DDBJ databases">
        <title>STSV induces naive adaptation in Sulfolobus.</title>
        <authorList>
            <person name="Xiang X."/>
            <person name="Song M."/>
        </authorList>
    </citation>
    <scope>NUCLEOTIDE SEQUENCE [LARGE SCALE GENOMIC DNA]</scope>
    <source>
        <strain evidence="1 2">RT2</strain>
    </source>
</reference>
<dbReference type="RefSeq" id="WP_338599039.1">
    <property type="nucleotide sequence ID" value="NZ_CP146016.1"/>
</dbReference>
<name>A0AAX4KXN0_9CREN</name>
<dbReference type="GeneID" id="89336929"/>
<dbReference type="AlphaFoldDB" id="A0AAX4KXN0"/>
<evidence type="ECO:0000313" key="2">
    <source>
        <dbReference type="Proteomes" id="UP001432202"/>
    </source>
</evidence>
<protein>
    <recommendedName>
        <fullName evidence="3">VapB-type antitoxin</fullName>
    </recommendedName>
</protein>
<organism evidence="1 2">
    <name type="scientific">Sulfolobus tengchongensis</name>
    <dbReference type="NCBI Taxonomy" id="207809"/>
    <lineage>
        <taxon>Archaea</taxon>
        <taxon>Thermoproteota</taxon>
        <taxon>Thermoprotei</taxon>
        <taxon>Sulfolobales</taxon>
        <taxon>Sulfolobaceae</taxon>
        <taxon>Sulfolobus</taxon>
    </lineage>
</organism>